<organism evidence="2 3">
    <name type="scientific">Candidatus Accumulibacter proximus</name>
    <dbReference type="NCBI Taxonomy" id="2954385"/>
    <lineage>
        <taxon>Bacteria</taxon>
        <taxon>Pseudomonadati</taxon>
        <taxon>Pseudomonadota</taxon>
        <taxon>Betaproteobacteria</taxon>
        <taxon>Candidatus Accumulibacter</taxon>
    </lineage>
</organism>
<evidence type="ECO:0000313" key="2">
    <source>
        <dbReference type="EMBL" id="MBK7676631.1"/>
    </source>
</evidence>
<feature type="compositionally biased region" description="Polar residues" evidence="1">
    <location>
        <begin position="1"/>
        <end position="19"/>
    </location>
</feature>
<evidence type="ECO:0000313" key="3">
    <source>
        <dbReference type="Proteomes" id="UP000697998"/>
    </source>
</evidence>
<feature type="compositionally biased region" description="Basic and acidic residues" evidence="1">
    <location>
        <begin position="42"/>
        <end position="57"/>
    </location>
</feature>
<feature type="region of interest" description="Disordered" evidence="1">
    <location>
        <begin position="1"/>
        <end position="99"/>
    </location>
</feature>
<proteinExistence type="predicted"/>
<dbReference type="EMBL" id="JADJMH010000021">
    <property type="protein sequence ID" value="MBK7676631.1"/>
    <property type="molecule type" value="Genomic_DNA"/>
</dbReference>
<feature type="compositionally biased region" description="Polar residues" evidence="1">
    <location>
        <begin position="68"/>
        <end position="92"/>
    </location>
</feature>
<name>A0A935Q2N5_9PROT</name>
<accession>A0A935Q2N5</accession>
<comment type="caution">
    <text evidence="2">The sequence shown here is derived from an EMBL/GenBank/DDBJ whole genome shotgun (WGS) entry which is preliminary data.</text>
</comment>
<dbReference type="Proteomes" id="UP000697998">
    <property type="component" value="Unassembled WGS sequence"/>
</dbReference>
<evidence type="ECO:0000256" key="1">
    <source>
        <dbReference type="SAM" id="MobiDB-lite"/>
    </source>
</evidence>
<dbReference type="AlphaFoldDB" id="A0A935Q2N5"/>
<reference evidence="2 3" key="1">
    <citation type="submission" date="2020-10" db="EMBL/GenBank/DDBJ databases">
        <title>Connecting structure to function with the recovery of over 1000 high-quality activated sludge metagenome-assembled genomes encoding full-length rRNA genes using long-read sequencing.</title>
        <authorList>
            <person name="Singleton C.M."/>
            <person name="Petriglieri F."/>
            <person name="Kristensen J.M."/>
            <person name="Kirkegaard R.H."/>
            <person name="Michaelsen T.Y."/>
            <person name="Andersen M.H."/>
            <person name="Karst S.M."/>
            <person name="Dueholm M.S."/>
            <person name="Nielsen P.H."/>
            <person name="Albertsen M."/>
        </authorList>
    </citation>
    <scope>NUCLEOTIDE SEQUENCE [LARGE SCALE GENOMIC DNA]</scope>
    <source>
        <strain evidence="2">EsbW_18-Q3-R4-48_BATAC.285</strain>
    </source>
</reference>
<sequence length="99" mass="10811">MKSFTQTPVLASAALNSTDGEAAVADPRLDPINPHEQAARLARIEEEQVRRDPKSTDEDIAAAKKRASQPTSPRSSMTRTCNGRSRNTNASSRLPRPVR</sequence>
<protein>
    <submittedName>
        <fullName evidence="2">Uncharacterized protein</fullName>
    </submittedName>
</protein>
<gene>
    <name evidence="2" type="ORF">IPJ27_18725</name>
</gene>